<gene>
    <name evidence="2" type="ORF">KIV10_10045</name>
</gene>
<dbReference type="Proteomes" id="UP001297092">
    <property type="component" value="Unassembled WGS sequence"/>
</dbReference>
<keyword evidence="3" id="KW-1185">Reference proteome</keyword>
<dbReference type="EMBL" id="JAHCTB010000004">
    <property type="protein sequence ID" value="MBT0608524.1"/>
    <property type="molecule type" value="Genomic_DNA"/>
</dbReference>
<evidence type="ECO:0000259" key="1">
    <source>
        <dbReference type="Pfam" id="PF11160"/>
    </source>
</evidence>
<sequence length="71" mass="8090">MIRKGSKVSWKWGDGTAQGKVIKTYTEEVSKTIKGNKVTRKGEKGNRALYIEQEDGDKVLKLEDEVKHIKK</sequence>
<dbReference type="InterPro" id="IPR021331">
    <property type="entry name" value="Hva1_TUDOR"/>
</dbReference>
<proteinExistence type="predicted"/>
<dbReference type="RefSeq" id="WP_214113388.1">
    <property type="nucleotide sequence ID" value="NZ_JAHCTB010000004.1"/>
</dbReference>
<comment type="caution">
    <text evidence="2">The sequence shown here is derived from an EMBL/GenBank/DDBJ whole genome shotgun (WGS) entry which is preliminary data.</text>
</comment>
<name>A0ABS5S5M6_9FLAO</name>
<accession>A0ABS5S5M6</accession>
<feature type="domain" description="Hypervirulence associated protein TUDOR" evidence="1">
    <location>
        <begin position="5"/>
        <end position="66"/>
    </location>
</feature>
<reference evidence="2 3" key="1">
    <citation type="submission" date="2021-05" db="EMBL/GenBank/DDBJ databases">
        <title>Aequorivita echinoideorum JCM 30378 genome.</title>
        <authorList>
            <person name="Zhang H."/>
            <person name="Li C."/>
        </authorList>
    </citation>
    <scope>NUCLEOTIDE SEQUENCE [LARGE SCALE GENOMIC DNA]</scope>
    <source>
        <strain evidence="2 3">JCM30378</strain>
    </source>
</reference>
<evidence type="ECO:0000313" key="2">
    <source>
        <dbReference type="EMBL" id="MBT0608524.1"/>
    </source>
</evidence>
<dbReference type="Pfam" id="PF11160">
    <property type="entry name" value="Hva1_TUDOR"/>
    <property type="match status" value="1"/>
</dbReference>
<evidence type="ECO:0000313" key="3">
    <source>
        <dbReference type="Proteomes" id="UP001297092"/>
    </source>
</evidence>
<organism evidence="2 3">
    <name type="scientific">Aequorivita echinoideorum</name>
    <dbReference type="NCBI Taxonomy" id="1549647"/>
    <lineage>
        <taxon>Bacteria</taxon>
        <taxon>Pseudomonadati</taxon>
        <taxon>Bacteroidota</taxon>
        <taxon>Flavobacteriia</taxon>
        <taxon>Flavobacteriales</taxon>
        <taxon>Flavobacteriaceae</taxon>
        <taxon>Aequorivita</taxon>
    </lineage>
</organism>
<protein>
    <submittedName>
        <fullName evidence="2">HVA1 family protein</fullName>
    </submittedName>
</protein>